<accession>A0ACB9Q8M3</accession>
<proteinExistence type="predicted"/>
<dbReference type="EMBL" id="CM039426">
    <property type="protein sequence ID" value="KAI4357111.1"/>
    <property type="molecule type" value="Genomic_DNA"/>
</dbReference>
<gene>
    <name evidence="1" type="ORF">L6164_001080</name>
</gene>
<reference evidence="1 2" key="1">
    <citation type="journal article" date="2022" name="DNA Res.">
        <title>Chromosomal-level genome assembly of the orchid tree Bauhinia variegata (Leguminosae; Cercidoideae) supports the allotetraploid origin hypothesis of Bauhinia.</title>
        <authorList>
            <person name="Zhong Y."/>
            <person name="Chen Y."/>
            <person name="Zheng D."/>
            <person name="Pang J."/>
            <person name="Liu Y."/>
            <person name="Luo S."/>
            <person name="Meng S."/>
            <person name="Qian L."/>
            <person name="Wei D."/>
            <person name="Dai S."/>
            <person name="Zhou R."/>
        </authorList>
    </citation>
    <scope>NUCLEOTIDE SEQUENCE [LARGE SCALE GENOMIC DNA]</scope>
    <source>
        <strain evidence="1">BV-YZ2020</strain>
    </source>
</reference>
<protein>
    <submittedName>
        <fullName evidence="1">Uncharacterized protein</fullName>
    </submittedName>
</protein>
<comment type="caution">
    <text evidence="1">The sequence shown here is derived from an EMBL/GenBank/DDBJ whole genome shotgun (WGS) entry which is preliminary data.</text>
</comment>
<evidence type="ECO:0000313" key="1">
    <source>
        <dbReference type="EMBL" id="KAI4357111.1"/>
    </source>
</evidence>
<keyword evidence="2" id="KW-1185">Reference proteome</keyword>
<dbReference type="Proteomes" id="UP000828941">
    <property type="component" value="Chromosome 1"/>
</dbReference>
<organism evidence="1 2">
    <name type="scientific">Bauhinia variegata</name>
    <name type="common">Purple orchid tree</name>
    <name type="synonym">Phanera variegata</name>
    <dbReference type="NCBI Taxonomy" id="167791"/>
    <lineage>
        <taxon>Eukaryota</taxon>
        <taxon>Viridiplantae</taxon>
        <taxon>Streptophyta</taxon>
        <taxon>Embryophyta</taxon>
        <taxon>Tracheophyta</taxon>
        <taxon>Spermatophyta</taxon>
        <taxon>Magnoliopsida</taxon>
        <taxon>eudicotyledons</taxon>
        <taxon>Gunneridae</taxon>
        <taxon>Pentapetalae</taxon>
        <taxon>rosids</taxon>
        <taxon>fabids</taxon>
        <taxon>Fabales</taxon>
        <taxon>Fabaceae</taxon>
        <taxon>Cercidoideae</taxon>
        <taxon>Cercideae</taxon>
        <taxon>Bauhiniinae</taxon>
        <taxon>Bauhinia</taxon>
    </lineage>
</organism>
<sequence>MRPGEDRLLAISIRNKDGFLNGRVQKPAEDDLLYTFWKRCNDLIVSWLLKSISPSIASTIFYMTDAAQIWQKLANLFAQADGVHISYLQQQLSATIQGSRTVDEYFSDLNAIWQELCQFRPAPHCTCARRNPNCFNCNTEDVVASLNQMINMLPPPVQLEISGFRSVENVIASFNQIVSMRPPPSQVELGKILGALVRMKLHSTAI</sequence>
<name>A0ACB9Q8M3_BAUVA</name>
<evidence type="ECO:0000313" key="2">
    <source>
        <dbReference type="Proteomes" id="UP000828941"/>
    </source>
</evidence>